<feature type="region of interest" description="Disordered" evidence="4">
    <location>
        <begin position="239"/>
        <end position="258"/>
    </location>
</feature>
<sequence>MSTLQEYISVIGCFQGCLLAGLLIADGRMNTASRILGVICFLVALVFLMPFLLTHAGNDAVARTLGLVFFFPVALGPLGYLYCRTAILETPLVRRDLLHLIPWLFCYVLIADVLLSDPQEMAHWIAGAEPGSLRLQITEYVPVALAYAYAGWTGLIIWRYRRQAGDNLANFDPSVFNWLLTLQALSLIVWSLKALPGPASAPRVFTDSANLFLIVLVYAIAIMQWRNPQFFSIPNLSEERSRPVPENSGEDISSPEGELDPATRAALFETVKRQVEGGRLYLDSGLTLTRLSAATGLSKHHVSEVLNRHAGKNFYEFINGYRVEFVRERLEEKTEQTVLDIALEAGFSSKSTFNAIFKQFTGQTPTQYRKALAPQNR</sequence>
<evidence type="ECO:0000256" key="2">
    <source>
        <dbReference type="ARBA" id="ARBA00023125"/>
    </source>
</evidence>
<dbReference type="SMART" id="SM00342">
    <property type="entry name" value="HTH_ARAC"/>
    <property type="match status" value="1"/>
</dbReference>
<organism evidence="7 8">
    <name type="scientific">Hyphomonas hirschiana VP5</name>
    <dbReference type="NCBI Taxonomy" id="1280951"/>
    <lineage>
        <taxon>Bacteria</taxon>
        <taxon>Pseudomonadati</taxon>
        <taxon>Pseudomonadota</taxon>
        <taxon>Alphaproteobacteria</taxon>
        <taxon>Hyphomonadales</taxon>
        <taxon>Hyphomonadaceae</taxon>
        <taxon>Hyphomonas</taxon>
    </lineage>
</organism>
<feature type="transmembrane region" description="Helical" evidence="5">
    <location>
        <begin position="31"/>
        <end position="53"/>
    </location>
</feature>
<evidence type="ECO:0000259" key="6">
    <source>
        <dbReference type="PROSITE" id="PS01124"/>
    </source>
</evidence>
<dbReference type="SUPFAM" id="SSF46689">
    <property type="entry name" value="Homeodomain-like"/>
    <property type="match status" value="1"/>
</dbReference>
<comment type="caution">
    <text evidence="7">The sequence shown here is derived from an EMBL/GenBank/DDBJ whole genome shotgun (WGS) entry which is preliminary data.</text>
</comment>
<keyword evidence="5" id="KW-0812">Transmembrane</keyword>
<dbReference type="GO" id="GO:0003700">
    <property type="term" value="F:DNA-binding transcription factor activity"/>
    <property type="evidence" value="ECO:0007669"/>
    <property type="project" value="InterPro"/>
</dbReference>
<keyword evidence="3" id="KW-0804">Transcription</keyword>
<dbReference type="InterPro" id="IPR018060">
    <property type="entry name" value="HTH_AraC"/>
</dbReference>
<gene>
    <name evidence="7" type="ORF">HHI_05410</name>
</gene>
<dbReference type="Gene3D" id="1.10.10.60">
    <property type="entry name" value="Homeodomain-like"/>
    <property type="match status" value="2"/>
</dbReference>
<dbReference type="Pfam" id="PF12833">
    <property type="entry name" value="HTH_18"/>
    <property type="match status" value="1"/>
</dbReference>
<reference evidence="7 8" key="1">
    <citation type="submission" date="2013-04" db="EMBL/GenBank/DDBJ databases">
        <title>Hyphomonas hirschiana VP5 Genome Sequencing.</title>
        <authorList>
            <person name="Lai Q."/>
            <person name="Shao Z."/>
        </authorList>
    </citation>
    <scope>NUCLEOTIDE SEQUENCE [LARGE SCALE GENOMIC DNA]</scope>
    <source>
        <strain evidence="7 8">VP5</strain>
    </source>
</reference>
<evidence type="ECO:0000256" key="5">
    <source>
        <dbReference type="SAM" id="Phobius"/>
    </source>
</evidence>
<feature type="transmembrane region" description="Helical" evidence="5">
    <location>
        <begin position="204"/>
        <end position="225"/>
    </location>
</feature>
<dbReference type="PROSITE" id="PS01124">
    <property type="entry name" value="HTH_ARAC_FAMILY_2"/>
    <property type="match status" value="1"/>
</dbReference>
<feature type="domain" description="HTH araC/xylS-type" evidence="6">
    <location>
        <begin position="265"/>
        <end position="371"/>
    </location>
</feature>
<dbReference type="OrthoDB" id="9814125at2"/>
<proteinExistence type="predicted"/>
<protein>
    <submittedName>
        <fullName evidence="7">AraC family transcriptional regulator</fullName>
    </submittedName>
</protein>
<accession>A0A059FYQ9</accession>
<feature type="transmembrane region" description="Helical" evidence="5">
    <location>
        <begin position="60"/>
        <end position="82"/>
    </location>
</feature>
<dbReference type="AlphaFoldDB" id="A0A059FYQ9"/>
<dbReference type="PANTHER" id="PTHR43280">
    <property type="entry name" value="ARAC-FAMILY TRANSCRIPTIONAL REGULATOR"/>
    <property type="match status" value="1"/>
</dbReference>
<feature type="transmembrane region" description="Helical" evidence="5">
    <location>
        <begin position="140"/>
        <end position="160"/>
    </location>
</feature>
<keyword evidence="8" id="KW-1185">Reference proteome</keyword>
<name>A0A059FYQ9_9PROT</name>
<dbReference type="Proteomes" id="UP000025061">
    <property type="component" value="Unassembled WGS sequence"/>
</dbReference>
<dbReference type="InterPro" id="IPR009057">
    <property type="entry name" value="Homeodomain-like_sf"/>
</dbReference>
<keyword evidence="1" id="KW-0805">Transcription regulation</keyword>
<dbReference type="GO" id="GO:0043565">
    <property type="term" value="F:sequence-specific DNA binding"/>
    <property type="evidence" value="ECO:0007669"/>
    <property type="project" value="InterPro"/>
</dbReference>
<keyword evidence="5" id="KW-1133">Transmembrane helix</keyword>
<evidence type="ECO:0000313" key="7">
    <source>
        <dbReference type="EMBL" id="KCZ95568.1"/>
    </source>
</evidence>
<dbReference type="InterPro" id="IPR020449">
    <property type="entry name" value="Tscrpt_reg_AraC-type_HTH"/>
</dbReference>
<dbReference type="PRINTS" id="PR00032">
    <property type="entry name" value="HTHARAC"/>
</dbReference>
<dbReference type="PROSITE" id="PS00041">
    <property type="entry name" value="HTH_ARAC_FAMILY_1"/>
    <property type="match status" value="1"/>
</dbReference>
<dbReference type="RefSeq" id="WP_011645435.1">
    <property type="nucleotide sequence ID" value="NZ_ARYI01000003.1"/>
</dbReference>
<evidence type="ECO:0000256" key="1">
    <source>
        <dbReference type="ARBA" id="ARBA00023015"/>
    </source>
</evidence>
<feature type="transmembrane region" description="Helical" evidence="5">
    <location>
        <begin position="7"/>
        <end position="25"/>
    </location>
</feature>
<evidence type="ECO:0000256" key="4">
    <source>
        <dbReference type="SAM" id="MobiDB-lite"/>
    </source>
</evidence>
<feature type="transmembrane region" description="Helical" evidence="5">
    <location>
        <begin position="97"/>
        <end position="115"/>
    </location>
</feature>
<dbReference type="InterPro" id="IPR018062">
    <property type="entry name" value="HTH_AraC-typ_CS"/>
</dbReference>
<dbReference type="PATRIC" id="fig|1280951.3.peg.1093"/>
<dbReference type="PANTHER" id="PTHR43280:SF29">
    <property type="entry name" value="ARAC-FAMILY TRANSCRIPTIONAL REGULATOR"/>
    <property type="match status" value="1"/>
</dbReference>
<dbReference type="EMBL" id="ARYI01000003">
    <property type="protein sequence ID" value="KCZ95568.1"/>
    <property type="molecule type" value="Genomic_DNA"/>
</dbReference>
<evidence type="ECO:0000313" key="8">
    <source>
        <dbReference type="Proteomes" id="UP000025061"/>
    </source>
</evidence>
<keyword evidence="2" id="KW-0238">DNA-binding</keyword>
<keyword evidence="5" id="KW-0472">Membrane</keyword>
<evidence type="ECO:0000256" key="3">
    <source>
        <dbReference type="ARBA" id="ARBA00023163"/>
    </source>
</evidence>